<keyword evidence="1" id="KW-0433">Leucine-rich repeat</keyword>
<dbReference type="Gene3D" id="3.80.10.10">
    <property type="entry name" value="Ribonuclease Inhibitor"/>
    <property type="match status" value="2"/>
</dbReference>
<keyword evidence="3" id="KW-0677">Repeat</keyword>
<protein>
    <submittedName>
        <fullName evidence="6">Leucine-rich repeat</fullName>
    </submittedName>
</protein>
<dbReference type="GO" id="GO:0031012">
    <property type="term" value="C:extracellular matrix"/>
    <property type="evidence" value="ECO:0007669"/>
    <property type="project" value="TreeGrafter"/>
</dbReference>
<reference evidence="6" key="1">
    <citation type="journal article" date="2013" name="PLoS ONE">
        <title>Gene expression in gut symbiotic organ of stinkbug affected by extracellular bacterial symbiont.</title>
        <authorList>
            <person name="Futahashi R."/>
            <person name="Tanaka K."/>
            <person name="Tanahashi M."/>
            <person name="Nikoh N."/>
            <person name="Kikuchi Y."/>
            <person name="Lee B.L."/>
            <person name="Fukatsu T."/>
        </authorList>
    </citation>
    <scope>NUCLEOTIDE SEQUENCE</scope>
    <source>
        <tissue evidence="6">Midgut</tissue>
    </source>
</reference>
<dbReference type="InterPro" id="IPR032675">
    <property type="entry name" value="LRR_dom_sf"/>
</dbReference>
<dbReference type="PANTHER" id="PTHR24373">
    <property type="entry name" value="SLIT RELATED LEUCINE-RICH REPEAT NEURONAL PROTEIN"/>
    <property type="match status" value="1"/>
</dbReference>
<evidence type="ECO:0000313" key="6">
    <source>
        <dbReference type="EMBL" id="BAN20740.1"/>
    </source>
</evidence>
<keyword evidence="2 4" id="KW-0732">Signal</keyword>
<dbReference type="PROSITE" id="PS51450">
    <property type="entry name" value="LRR"/>
    <property type="match status" value="2"/>
</dbReference>
<dbReference type="SMART" id="SM00013">
    <property type="entry name" value="LRRNT"/>
    <property type="match status" value="1"/>
</dbReference>
<feature type="domain" description="LRRNT" evidence="5">
    <location>
        <begin position="226"/>
        <end position="272"/>
    </location>
</feature>
<dbReference type="GO" id="GO:0005615">
    <property type="term" value="C:extracellular space"/>
    <property type="evidence" value="ECO:0007669"/>
    <property type="project" value="TreeGrafter"/>
</dbReference>
<evidence type="ECO:0000256" key="1">
    <source>
        <dbReference type="ARBA" id="ARBA00022614"/>
    </source>
</evidence>
<dbReference type="InterPro" id="IPR003591">
    <property type="entry name" value="Leu-rich_rpt_typical-subtyp"/>
</dbReference>
<proteinExistence type="evidence at transcript level"/>
<sequence length="462" mass="53093">MEVQSWFFLCCCLVPCYCCSFGPQAPCPPPTSRYRCARANDTIVCCNVTDFTLTEGLNIAKIRQNSTRTLYIQNAVLNTFNASSEKWSRLKYLSVVDGKIKKFEGRFWGNLACVNLSGNNISDINPGAFEKLPRLTSLDLSNNNITKIPNITINKNNFSLDISNNSHVWCHSILDLIIRYQNTSRLHFINGNDTKCLSARSYHWFNSTDTMTLAQVELLIKGRDEDCPKQCTCKTYRADFTQMHPVLEVKLSVNCSNQQLTDLPPLPPNTIYLDVSNNLIKSLKPLCINDSYAEVREFIADNNRIESISVLEGSKFIDNFAILSLRNNRIRSIPTYILSNAFDRTFHESRIVKFGGNRLQCDCSTAQVKMWLLNNKNYIEDHDEVLCDKAFERVIDIDPSKICIYEKDWTDYIYYIIGGEIFLLLSLISKVSYDYWVFKSFGYLPWPASRMPKLPCDWCFET</sequence>
<accession>R4WJ71</accession>
<name>R4WJ71_RIPPE</name>
<dbReference type="Pfam" id="PF13855">
    <property type="entry name" value="LRR_8"/>
    <property type="match status" value="1"/>
</dbReference>
<dbReference type="AlphaFoldDB" id="R4WJ71"/>
<evidence type="ECO:0000256" key="3">
    <source>
        <dbReference type="ARBA" id="ARBA00022737"/>
    </source>
</evidence>
<dbReference type="SUPFAM" id="SSF52058">
    <property type="entry name" value="L domain-like"/>
    <property type="match status" value="1"/>
</dbReference>
<dbReference type="EMBL" id="AK417525">
    <property type="protein sequence ID" value="BAN20740.1"/>
    <property type="molecule type" value="mRNA"/>
</dbReference>
<dbReference type="PANTHER" id="PTHR24373:SF370">
    <property type="entry name" value="FISH-LIPS, ISOFORM E"/>
    <property type="match status" value="1"/>
</dbReference>
<dbReference type="InterPro" id="IPR050328">
    <property type="entry name" value="Dev_Immune_Receptor"/>
</dbReference>
<evidence type="ECO:0000256" key="4">
    <source>
        <dbReference type="SAM" id="SignalP"/>
    </source>
</evidence>
<feature type="signal peptide" evidence="4">
    <location>
        <begin position="1"/>
        <end position="18"/>
    </location>
</feature>
<dbReference type="InterPro" id="IPR001611">
    <property type="entry name" value="Leu-rich_rpt"/>
</dbReference>
<evidence type="ECO:0000256" key="2">
    <source>
        <dbReference type="ARBA" id="ARBA00022729"/>
    </source>
</evidence>
<feature type="chain" id="PRO_5004380875" evidence="4">
    <location>
        <begin position="19"/>
        <end position="462"/>
    </location>
</feature>
<dbReference type="InterPro" id="IPR000372">
    <property type="entry name" value="LRRNT"/>
</dbReference>
<organism evidence="6">
    <name type="scientific">Riptortus pedestris</name>
    <name type="common">Bean bug</name>
    <dbReference type="NCBI Taxonomy" id="329032"/>
    <lineage>
        <taxon>Eukaryota</taxon>
        <taxon>Metazoa</taxon>
        <taxon>Ecdysozoa</taxon>
        <taxon>Arthropoda</taxon>
        <taxon>Hexapoda</taxon>
        <taxon>Insecta</taxon>
        <taxon>Pterygota</taxon>
        <taxon>Neoptera</taxon>
        <taxon>Paraneoptera</taxon>
        <taxon>Hemiptera</taxon>
        <taxon>Heteroptera</taxon>
        <taxon>Panheteroptera</taxon>
        <taxon>Pentatomomorpha</taxon>
        <taxon>Coreoidea</taxon>
        <taxon>Alydidae</taxon>
        <taxon>Riptortus</taxon>
    </lineage>
</organism>
<dbReference type="SMART" id="SM00369">
    <property type="entry name" value="LRR_TYP"/>
    <property type="match status" value="3"/>
</dbReference>
<evidence type="ECO:0000259" key="5">
    <source>
        <dbReference type="SMART" id="SM00013"/>
    </source>
</evidence>